<dbReference type="Pfam" id="PF08808">
    <property type="entry name" value="RES"/>
    <property type="match status" value="1"/>
</dbReference>
<feature type="domain" description="RES" evidence="1">
    <location>
        <begin position="14"/>
        <end position="199"/>
    </location>
</feature>
<dbReference type="InterPro" id="IPR014914">
    <property type="entry name" value="RES_dom"/>
</dbReference>
<dbReference type="Proteomes" id="UP001149140">
    <property type="component" value="Unassembled WGS sequence"/>
</dbReference>
<evidence type="ECO:0000313" key="2">
    <source>
        <dbReference type="EMBL" id="MDA0164474.1"/>
    </source>
</evidence>
<protein>
    <submittedName>
        <fullName evidence="2">RES family NAD+ phosphorylase</fullName>
    </submittedName>
</protein>
<reference evidence="2" key="1">
    <citation type="submission" date="2022-10" db="EMBL/GenBank/DDBJ databases">
        <title>The WGS of Solirubrobacter ginsenosidimutans DSM 21036.</title>
        <authorList>
            <person name="Jiang Z."/>
        </authorList>
    </citation>
    <scope>NUCLEOTIDE SEQUENCE</scope>
    <source>
        <strain evidence="2">DSM 21036</strain>
    </source>
</reference>
<proteinExistence type="predicted"/>
<dbReference type="EMBL" id="JAPDOD010000034">
    <property type="protein sequence ID" value="MDA0164474.1"/>
    <property type="molecule type" value="Genomic_DNA"/>
</dbReference>
<keyword evidence="3" id="KW-1185">Reference proteome</keyword>
<dbReference type="RefSeq" id="WP_270043727.1">
    <property type="nucleotide sequence ID" value="NZ_JAPDOD010000034.1"/>
</dbReference>
<evidence type="ECO:0000259" key="1">
    <source>
        <dbReference type="Pfam" id="PF08808"/>
    </source>
</evidence>
<evidence type="ECO:0000313" key="3">
    <source>
        <dbReference type="Proteomes" id="UP001149140"/>
    </source>
</evidence>
<gene>
    <name evidence="2" type="ORF">OM076_29660</name>
</gene>
<organism evidence="2 3">
    <name type="scientific">Solirubrobacter ginsenosidimutans</name>
    <dbReference type="NCBI Taxonomy" id="490573"/>
    <lineage>
        <taxon>Bacteria</taxon>
        <taxon>Bacillati</taxon>
        <taxon>Actinomycetota</taxon>
        <taxon>Thermoleophilia</taxon>
        <taxon>Solirubrobacterales</taxon>
        <taxon>Solirubrobacteraceae</taxon>
        <taxon>Solirubrobacter</taxon>
    </lineage>
</organism>
<comment type="caution">
    <text evidence="2">The sequence shown here is derived from an EMBL/GenBank/DDBJ whole genome shotgun (WGS) entry which is preliminary data.</text>
</comment>
<accession>A0A9X3S3C4</accession>
<dbReference type="AlphaFoldDB" id="A0A9X3S3C4"/>
<name>A0A9X3S3C4_9ACTN</name>
<sequence length="230" mass="25665">MTPALQVVRPAGPLHRVGRVPDAWALAPWTYAGPDNTFGNRYDDPQGEYRVLYAAAQRRGAFMETLARFRPDVHLIAELQAIEDDETFPTLPPAVVPREWLETRCVGEASATSLDFADISHSESLAHLRHHLAARLVHYGLDDLDAGDIRKRTPRALTQEVSRYVFERAESEDGEPVDGIRYRSRLGDELENWGIFEGSELDEILEEAEPIEAGDPDFVSALTTLGLTLS</sequence>